<dbReference type="EMBL" id="CP015405">
    <property type="protein sequence ID" value="ANU78785.1"/>
    <property type="molecule type" value="Genomic_DNA"/>
</dbReference>
<evidence type="ECO:0000256" key="2">
    <source>
        <dbReference type="PROSITE-ProRule" id="PRU00335"/>
    </source>
</evidence>
<dbReference type="Proteomes" id="UP000092574">
    <property type="component" value="Chromosome"/>
</dbReference>
<dbReference type="OrthoDB" id="9812484at2"/>
<name>A0A1C7IGS1_9FIRM</name>
<dbReference type="KEGG" id="byl:A4V09_21200"/>
<gene>
    <name evidence="4" type="ORF">A4V09_21200</name>
</gene>
<protein>
    <submittedName>
        <fullName evidence="4">TetR family transcriptional regulator</fullName>
    </submittedName>
</protein>
<dbReference type="SUPFAM" id="SSF46689">
    <property type="entry name" value="Homeodomain-like"/>
    <property type="match status" value="1"/>
</dbReference>
<dbReference type="STRING" id="1796616.A4V09_21200"/>
<evidence type="ECO:0000313" key="4">
    <source>
        <dbReference type="EMBL" id="ANU78785.1"/>
    </source>
</evidence>
<reference evidence="4" key="1">
    <citation type="submission" date="2017-04" db="EMBL/GenBank/DDBJ databases">
        <title>Complete Genome Sequences of Twelve Strains of a Stable Defined Moderately Diverse Mouse Microbiota 2 (sDMDMm2).</title>
        <authorList>
            <person name="Uchimura Y."/>
            <person name="Wyss M."/>
            <person name="Brugiroux S."/>
            <person name="Limenitakis J.P."/>
            <person name="Stecher B."/>
            <person name="McCoy K.D."/>
            <person name="Macpherson A.J."/>
        </authorList>
    </citation>
    <scope>NUCLEOTIDE SEQUENCE</scope>
    <source>
        <strain evidence="4">YL58</strain>
    </source>
</reference>
<dbReference type="InterPro" id="IPR001647">
    <property type="entry name" value="HTH_TetR"/>
</dbReference>
<evidence type="ECO:0000259" key="3">
    <source>
        <dbReference type="PROSITE" id="PS50977"/>
    </source>
</evidence>
<dbReference type="AlphaFoldDB" id="A0A1C7IGS1"/>
<dbReference type="PROSITE" id="PS50977">
    <property type="entry name" value="HTH_TETR_2"/>
    <property type="match status" value="1"/>
</dbReference>
<dbReference type="InterPro" id="IPR009057">
    <property type="entry name" value="Homeodomain-like_sf"/>
</dbReference>
<feature type="DNA-binding region" description="H-T-H motif" evidence="2">
    <location>
        <begin position="34"/>
        <end position="53"/>
    </location>
</feature>
<sequence length="196" mass="22834">MPKRFSEEERAYIVRRLKEEAAKCMAQYGIRKTTVDEIVRRVKIPKGTFYLFYQFKEMLLFEVILEQHEIVEREVVRGFESLKGRELDVEGVTDVMMGFYRMMDEMPVLKGITSEEVEMLARKLPVDVLEKHLTEDMSMTERILHGIAADKGMDTEALTAAFRGVYFATLHKEEIGSAQSDLALRYLVRRLVMQIL</sequence>
<proteinExistence type="predicted"/>
<organism evidence="4 5">
    <name type="scientific">Blautia pseudococcoides</name>
    <dbReference type="NCBI Taxonomy" id="1796616"/>
    <lineage>
        <taxon>Bacteria</taxon>
        <taxon>Bacillati</taxon>
        <taxon>Bacillota</taxon>
        <taxon>Clostridia</taxon>
        <taxon>Lachnospirales</taxon>
        <taxon>Lachnospiraceae</taxon>
        <taxon>Blautia</taxon>
    </lineage>
</organism>
<keyword evidence="5" id="KW-1185">Reference proteome</keyword>
<accession>A0A1C7IGS1</accession>
<dbReference type="Gene3D" id="1.10.357.10">
    <property type="entry name" value="Tetracycline Repressor, domain 2"/>
    <property type="match status" value="1"/>
</dbReference>
<feature type="domain" description="HTH tetR-type" evidence="3">
    <location>
        <begin position="11"/>
        <end position="71"/>
    </location>
</feature>
<evidence type="ECO:0000313" key="5">
    <source>
        <dbReference type="Proteomes" id="UP000092574"/>
    </source>
</evidence>
<evidence type="ECO:0000256" key="1">
    <source>
        <dbReference type="ARBA" id="ARBA00023125"/>
    </source>
</evidence>
<dbReference type="GO" id="GO:0003677">
    <property type="term" value="F:DNA binding"/>
    <property type="evidence" value="ECO:0007669"/>
    <property type="project" value="UniProtKB-UniRule"/>
</dbReference>
<dbReference type="Pfam" id="PF00440">
    <property type="entry name" value="TetR_N"/>
    <property type="match status" value="1"/>
</dbReference>
<keyword evidence="1 2" id="KW-0238">DNA-binding</keyword>